<proteinExistence type="predicted"/>
<name>A0A1I6RZH7_9SPHI</name>
<reference evidence="1 2" key="1">
    <citation type="submission" date="2016-10" db="EMBL/GenBank/DDBJ databases">
        <authorList>
            <person name="de Groot N.N."/>
        </authorList>
    </citation>
    <scope>NUCLEOTIDE SEQUENCE [LARGE SCALE GENOMIC DNA]</scope>
    <source>
        <strain evidence="1 2">DSM 22789</strain>
    </source>
</reference>
<dbReference type="AlphaFoldDB" id="A0A1I6RZH7"/>
<accession>A0A1I6RZH7</accession>
<evidence type="ECO:0000313" key="1">
    <source>
        <dbReference type="EMBL" id="SFS70010.1"/>
    </source>
</evidence>
<keyword evidence="2" id="KW-1185">Reference proteome</keyword>
<dbReference type="Proteomes" id="UP000198785">
    <property type="component" value="Unassembled WGS sequence"/>
</dbReference>
<sequence length="31" mass="3695">MEVMGVMDEDNQDMKSHKDLKVWQESMILVK</sequence>
<gene>
    <name evidence="1" type="ORF">SAMN05660206_10436</name>
</gene>
<dbReference type="EMBL" id="FOZZ01000004">
    <property type="protein sequence ID" value="SFS70010.1"/>
    <property type="molecule type" value="Genomic_DNA"/>
</dbReference>
<organism evidence="1 2">
    <name type="scientific">Sphingobacterium wenxiniae</name>
    <dbReference type="NCBI Taxonomy" id="683125"/>
    <lineage>
        <taxon>Bacteria</taxon>
        <taxon>Pseudomonadati</taxon>
        <taxon>Bacteroidota</taxon>
        <taxon>Sphingobacteriia</taxon>
        <taxon>Sphingobacteriales</taxon>
        <taxon>Sphingobacteriaceae</taxon>
        <taxon>Sphingobacterium</taxon>
    </lineage>
</organism>
<evidence type="ECO:0000313" key="2">
    <source>
        <dbReference type="Proteomes" id="UP000198785"/>
    </source>
</evidence>
<protein>
    <submittedName>
        <fullName evidence="1">Uncharacterized protein</fullName>
    </submittedName>
</protein>